<feature type="compositionally biased region" description="Low complexity" evidence="8">
    <location>
        <begin position="31"/>
        <end position="43"/>
    </location>
</feature>
<evidence type="ECO:0000256" key="5">
    <source>
        <dbReference type="ARBA" id="ARBA00022989"/>
    </source>
</evidence>
<dbReference type="GO" id="GO:0090149">
    <property type="term" value="P:mitochondrial membrane fission"/>
    <property type="evidence" value="ECO:0007669"/>
    <property type="project" value="InterPro"/>
</dbReference>
<comment type="subcellular location">
    <subcellularLocation>
        <location evidence="1">Mitochondrion membrane</location>
        <topology evidence="1">Multi-pass membrane protein</topology>
    </subcellularLocation>
</comment>
<reference evidence="9 10" key="1">
    <citation type="submission" date="2018-11" db="EMBL/GenBank/DDBJ databases">
        <authorList>
            <consortium name="Pathogen Informatics"/>
        </authorList>
    </citation>
    <scope>NUCLEOTIDE SEQUENCE [LARGE SCALE GENOMIC DNA]</scope>
</reference>
<keyword evidence="7" id="KW-0472">Membrane</keyword>
<dbReference type="InterPro" id="IPR039158">
    <property type="entry name" value="SLC25A46"/>
</dbReference>
<protein>
    <submittedName>
        <fullName evidence="9">Uncharacterized protein</fullName>
    </submittedName>
</protein>
<keyword evidence="5" id="KW-1133">Transmembrane helix</keyword>
<evidence type="ECO:0000256" key="4">
    <source>
        <dbReference type="ARBA" id="ARBA00022737"/>
    </source>
</evidence>
<keyword evidence="6" id="KW-0496">Mitochondrion</keyword>
<evidence type="ECO:0000256" key="6">
    <source>
        <dbReference type="ARBA" id="ARBA00023128"/>
    </source>
</evidence>
<dbReference type="PANTHER" id="PTHR21252:SF2">
    <property type="entry name" value="MITOCHONDRIAL OUTER MEMBRANE PROTEIN SLC25A46"/>
    <property type="match status" value="1"/>
</dbReference>
<evidence type="ECO:0000256" key="1">
    <source>
        <dbReference type="ARBA" id="ARBA00004225"/>
    </source>
</evidence>
<keyword evidence="3" id="KW-0812">Transmembrane</keyword>
<name>A0A3P7LAD9_STRVU</name>
<evidence type="ECO:0000256" key="2">
    <source>
        <dbReference type="ARBA" id="ARBA00022448"/>
    </source>
</evidence>
<evidence type="ECO:0000256" key="7">
    <source>
        <dbReference type="ARBA" id="ARBA00023136"/>
    </source>
</evidence>
<evidence type="ECO:0000313" key="9">
    <source>
        <dbReference type="EMBL" id="VDM79695.1"/>
    </source>
</evidence>
<proteinExistence type="predicted"/>
<dbReference type="GO" id="GO:0005741">
    <property type="term" value="C:mitochondrial outer membrane"/>
    <property type="evidence" value="ECO:0007669"/>
    <property type="project" value="InterPro"/>
</dbReference>
<dbReference type="AlphaFoldDB" id="A0A3P7LAD9"/>
<keyword evidence="4" id="KW-0677">Repeat</keyword>
<dbReference type="InterPro" id="IPR023395">
    <property type="entry name" value="MCP_dom_sf"/>
</dbReference>
<feature type="compositionally biased region" description="Polar residues" evidence="8">
    <location>
        <begin position="1"/>
        <end position="16"/>
    </location>
</feature>
<evidence type="ECO:0000256" key="3">
    <source>
        <dbReference type="ARBA" id="ARBA00022692"/>
    </source>
</evidence>
<dbReference type="PANTHER" id="PTHR21252">
    <property type="entry name" value="TB1 PROTEIN-RELATED"/>
    <property type="match status" value="1"/>
</dbReference>
<organism evidence="9 10">
    <name type="scientific">Strongylus vulgaris</name>
    <name type="common">Blood worm</name>
    <dbReference type="NCBI Taxonomy" id="40348"/>
    <lineage>
        <taxon>Eukaryota</taxon>
        <taxon>Metazoa</taxon>
        <taxon>Ecdysozoa</taxon>
        <taxon>Nematoda</taxon>
        <taxon>Chromadorea</taxon>
        <taxon>Rhabditida</taxon>
        <taxon>Rhabditina</taxon>
        <taxon>Rhabditomorpha</taxon>
        <taxon>Strongyloidea</taxon>
        <taxon>Strongylidae</taxon>
        <taxon>Strongylus</taxon>
    </lineage>
</organism>
<keyword evidence="10" id="KW-1185">Reference proteome</keyword>
<gene>
    <name evidence="9" type="ORF">SVUK_LOCUS14693</name>
</gene>
<keyword evidence="2" id="KW-0813">Transport</keyword>
<sequence length="186" mass="20117">MPFIQNRNAFLQSQGNDGRPDVGDGGEKYYPGPSRGAGPSSSGHRLKPGDVTPPLPGATPEDPLAGALLGLAENLVTVFRGCLKFQFSVTTKLVIAHPCMVLRRQCQVHQNARSLHLTPFTLVPVVCNMVANEGILTFWKGSIGSCVLWGLSNVTEIVFADLFGLPRHVVVNGSSEKYWKHILLKA</sequence>
<feature type="compositionally biased region" description="Basic and acidic residues" evidence="8">
    <location>
        <begin position="18"/>
        <end position="27"/>
    </location>
</feature>
<accession>A0A3P7LAD9</accession>
<dbReference type="OrthoDB" id="2403262at2759"/>
<evidence type="ECO:0000256" key="8">
    <source>
        <dbReference type="SAM" id="MobiDB-lite"/>
    </source>
</evidence>
<dbReference type="EMBL" id="UYYB01106012">
    <property type="protein sequence ID" value="VDM79695.1"/>
    <property type="molecule type" value="Genomic_DNA"/>
</dbReference>
<evidence type="ECO:0000313" key="10">
    <source>
        <dbReference type="Proteomes" id="UP000270094"/>
    </source>
</evidence>
<dbReference type="Proteomes" id="UP000270094">
    <property type="component" value="Unassembled WGS sequence"/>
</dbReference>
<feature type="region of interest" description="Disordered" evidence="8">
    <location>
        <begin position="1"/>
        <end position="59"/>
    </location>
</feature>
<dbReference type="SUPFAM" id="SSF103506">
    <property type="entry name" value="Mitochondrial carrier"/>
    <property type="match status" value="1"/>
</dbReference>